<evidence type="ECO:0000256" key="1">
    <source>
        <dbReference type="ARBA" id="ARBA00004123"/>
    </source>
</evidence>
<dbReference type="Proteomes" id="UP000182444">
    <property type="component" value="Chromosome 1F"/>
</dbReference>
<keyword evidence="3" id="KW-0539">Nucleus</keyword>
<feature type="compositionally biased region" description="Low complexity" evidence="4">
    <location>
        <begin position="84"/>
        <end position="99"/>
    </location>
</feature>
<organism evidence="6 7">
    <name type="scientific">Yarrowia lipolytica</name>
    <name type="common">Candida lipolytica</name>
    <dbReference type="NCBI Taxonomy" id="4952"/>
    <lineage>
        <taxon>Eukaryota</taxon>
        <taxon>Fungi</taxon>
        <taxon>Dikarya</taxon>
        <taxon>Ascomycota</taxon>
        <taxon>Saccharomycotina</taxon>
        <taxon>Dipodascomycetes</taxon>
        <taxon>Dipodascales</taxon>
        <taxon>Dipodascales incertae sedis</taxon>
        <taxon>Yarrowia</taxon>
    </lineage>
</organism>
<dbReference type="GO" id="GO:0005634">
    <property type="term" value="C:nucleus"/>
    <property type="evidence" value="ECO:0007669"/>
    <property type="project" value="UniProtKB-SubCell"/>
</dbReference>
<dbReference type="PANTHER" id="PTHR31001:SF90">
    <property type="entry name" value="CENTROMERE DNA-BINDING PROTEIN COMPLEX CBF3 SUBUNIT B"/>
    <property type="match status" value="1"/>
</dbReference>
<gene>
    <name evidence="6" type="ORF">YALI1_F23270g</name>
</gene>
<dbReference type="VEuPathDB" id="FungiDB:YALI0_F17468g"/>
<feature type="compositionally biased region" description="Basic and acidic residues" evidence="4">
    <location>
        <begin position="994"/>
        <end position="1019"/>
    </location>
</feature>
<feature type="compositionally biased region" description="Low complexity" evidence="4">
    <location>
        <begin position="1034"/>
        <end position="1047"/>
    </location>
</feature>
<dbReference type="GO" id="GO:0008270">
    <property type="term" value="F:zinc ion binding"/>
    <property type="evidence" value="ECO:0007669"/>
    <property type="project" value="InterPro"/>
</dbReference>
<accession>A0A1D8NNW6</accession>
<dbReference type="SUPFAM" id="SSF57701">
    <property type="entry name" value="Zn2/Cys6 DNA-binding domain"/>
    <property type="match status" value="1"/>
</dbReference>
<dbReference type="eggNOG" id="ENOG502QRPQ">
    <property type="taxonomic scope" value="Eukaryota"/>
</dbReference>
<dbReference type="Pfam" id="PF04082">
    <property type="entry name" value="Fungal_trans"/>
    <property type="match status" value="1"/>
</dbReference>
<dbReference type="Gene3D" id="4.10.240.10">
    <property type="entry name" value="Zn(2)-C6 fungal-type DNA-binding domain"/>
    <property type="match status" value="1"/>
</dbReference>
<evidence type="ECO:0000256" key="3">
    <source>
        <dbReference type="ARBA" id="ARBA00023242"/>
    </source>
</evidence>
<dbReference type="SMART" id="SM00066">
    <property type="entry name" value="GAL4"/>
    <property type="match status" value="1"/>
</dbReference>
<dbReference type="InterPro" id="IPR036864">
    <property type="entry name" value="Zn2-C6_fun-type_DNA-bd_sf"/>
</dbReference>
<feature type="region of interest" description="Disordered" evidence="4">
    <location>
        <begin position="143"/>
        <end position="278"/>
    </location>
</feature>
<dbReference type="CDD" id="cd00067">
    <property type="entry name" value="GAL4"/>
    <property type="match status" value="1"/>
</dbReference>
<dbReference type="PROSITE" id="PS00463">
    <property type="entry name" value="ZN2_CY6_FUNGAL_1"/>
    <property type="match status" value="1"/>
</dbReference>
<sequence length="1141" mass="128227">MNDFEDDQKHKARTEPSGQPPKKRSRVTFSCLICRKRKMKCDRNLPCSTCKAANAAHLCRYDMNRSASPQDRDMPIPSDESMVAPTSAPGGGSAANSGSKKPRGRPKKSVAELTKMHQQLLEQNELKGETKELKDVVKQEFQSLPPQQQQHIPQQQQQQQQHQQQQTMRHVPQQQQQHMPQQAHQQQQFHALNQHQHQHLQQQHHAQQHHKPNGLTINTNDPATPVNQAVRKSSAASATPGRTPPNENSPRRGSAKKHLPPIGDTPSPSMSSPSSAFKSSADMLHQVVTRTATDTKYIGISSKFSLCMKPARQQLFGPFSSMSFFSENEHLQRFSKQVYEAKKQNYIKDKNAPVLMRHKNIFTDLPQKYRVGRGSFVGAGSHYGGTSAPGSTNSHANGGGAFNAAASPMDKTPASTSSSCSTMDCGDISKSFPFDSPNGIYEVLELVPPKPLTYFLVDKYMNSVNRFFYTVIPKSFYECLDEFFIQKQRILNREIPATVKTVDLRQVAQILLILRLARITLPFDWVVPEYLVGGNSNSTTGGSNNDGSSASSPPASADTSDVYLGAGLSQIAENCLNHIGYLRKANLRVLQVLCLLKITAMCDPDAGDSADGCDSCNLTGLIIQISISMGLHMDPSHFSKVSPTIAHLWRMLFGFIVTLDAHRSMELALPPSLPLECSDTDILFERHSLPDDLLSPGEEQHIYHRRKQLRWAFISLDVVRGLLRTTVHVTPDGMGTSPQAMGKEYFDAIERKLEAFENDMNPYYEEILSALQAPESRDSDYRTVDGHAAAQRLSLYMTLVRLRLGYYLCAGNFMDAAEVKTKVVTCALKMCDIMQAAMERPHLFSGFMWYVHFVNLRNFTFSFGTCISAYLNEINTRRAERDMPIITPAVNRKYNDMTFDYSPDKIRDPKRLIQAAIRTHRWVRSLSQRYYVAWKCHAVIVGLLRGARLEVLAQYIDAQEYKRLEKEGHRDNTFVGPYAPQMREPTTMSVTKNDWGRDITSENYDREQSELRAAEERANRQGQGPESMSAPAAQSQDQIGQGNQQQQMEWQGDNNMFQNNGLMEPPFLEDPIIDDPTFDTLGSTLGLPSLIAEEWANIEDSLFDDLNSSRFYMSMDQNFNNTSTATDNYEVTSPSQIVGFF</sequence>
<keyword evidence="2" id="KW-0479">Metal-binding</keyword>
<name>A0A1D8NNW6_YARLL</name>
<dbReference type="GO" id="GO:0000981">
    <property type="term" value="F:DNA-binding transcription factor activity, RNA polymerase II-specific"/>
    <property type="evidence" value="ECO:0007669"/>
    <property type="project" value="InterPro"/>
</dbReference>
<feature type="compositionally biased region" description="Low complexity" evidence="4">
    <location>
        <begin position="266"/>
        <end position="278"/>
    </location>
</feature>
<dbReference type="KEGG" id="yli:2908273"/>
<protein>
    <recommendedName>
        <fullName evidence="5">Zn(2)-C6 fungal-type domain-containing protein</fullName>
    </recommendedName>
</protein>
<reference evidence="6 7" key="1">
    <citation type="journal article" date="2016" name="PLoS ONE">
        <title>Sequence Assembly of Yarrowia lipolytica Strain W29/CLIB89 Shows Transposable Element Diversity.</title>
        <authorList>
            <person name="Magnan C."/>
            <person name="Yu J."/>
            <person name="Chang I."/>
            <person name="Jahn E."/>
            <person name="Kanomata Y."/>
            <person name="Wu J."/>
            <person name="Zeller M."/>
            <person name="Oakes M."/>
            <person name="Baldi P."/>
            <person name="Sandmeyer S."/>
        </authorList>
    </citation>
    <scope>NUCLEOTIDE SEQUENCE [LARGE SCALE GENOMIC DNA]</scope>
    <source>
        <strain evidence="7">CLIB89(W29)</strain>
    </source>
</reference>
<evidence type="ECO:0000259" key="5">
    <source>
        <dbReference type="PROSITE" id="PS50048"/>
    </source>
</evidence>
<comment type="subcellular location">
    <subcellularLocation>
        <location evidence="1">Nucleus</location>
    </subcellularLocation>
</comment>
<dbReference type="GO" id="GO:0003677">
    <property type="term" value="F:DNA binding"/>
    <property type="evidence" value="ECO:0007669"/>
    <property type="project" value="InterPro"/>
</dbReference>
<feature type="compositionally biased region" description="Low complexity" evidence="4">
    <location>
        <begin position="143"/>
        <end position="205"/>
    </location>
</feature>
<dbReference type="PROSITE" id="PS50048">
    <property type="entry name" value="ZN2_CY6_FUNGAL_2"/>
    <property type="match status" value="1"/>
</dbReference>
<evidence type="ECO:0000256" key="2">
    <source>
        <dbReference type="ARBA" id="ARBA00022723"/>
    </source>
</evidence>
<evidence type="ECO:0000313" key="7">
    <source>
        <dbReference type="Proteomes" id="UP000182444"/>
    </source>
</evidence>
<feature type="region of interest" description="Disordered" evidence="4">
    <location>
        <begin position="387"/>
        <end position="410"/>
    </location>
</feature>
<feature type="region of interest" description="Disordered" evidence="4">
    <location>
        <begin position="67"/>
        <end position="111"/>
    </location>
</feature>
<dbReference type="GeneID" id="2908273"/>
<dbReference type="InterPro" id="IPR050613">
    <property type="entry name" value="Sec_Metabolite_Reg"/>
</dbReference>
<dbReference type="GO" id="GO:0006351">
    <property type="term" value="P:DNA-templated transcription"/>
    <property type="evidence" value="ECO:0007669"/>
    <property type="project" value="InterPro"/>
</dbReference>
<feature type="compositionally biased region" description="Polar residues" evidence="4">
    <location>
        <begin position="215"/>
        <end position="237"/>
    </location>
</feature>
<dbReference type="RefSeq" id="XP_505537.3">
    <property type="nucleotide sequence ID" value="XM_505537.3"/>
</dbReference>
<proteinExistence type="predicted"/>
<evidence type="ECO:0000313" key="6">
    <source>
        <dbReference type="EMBL" id="AOW07316.1"/>
    </source>
</evidence>
<dbReference type="AlphaFoldDB" id="A0A1D8NNW6"/>
<evidence type="ECO:0000256" key="4">
    <source>
        <dbReference type="SAM" id="MobiDB-lite"/>
    </source>
</evidence>
<feature type="region of interest" description="Disordered" evidence="4">
    <location>
        <begin position="1"/>
        <end position="26"/>
    </location>
</feature>
<dbReference type="CDD" id="cd12148">
    <property type="entry name" value="fungal_TF_MHR"/>
    <property type="match status" value="1"/>
</dbReference>
<feature type="domain" description="Zn(2)-C6 fungal-type" evidence="5">
    <location>
        <begin position="30"/>
        <end position="61"/>
    </location>
</feature>
<dbReference type="InterPro" id="IPR001138">
    <property type="entry name" value="Zn2Cys6_DnaBD"/>
</dbReference>
<dbReference type="PANTHER" id="PTHR31001">
    <property type="entry name" value="UNCHARACTERIZED TRANSCRIPTIONAL REGULATORY PROTEIN"/>
    <property type="match status" value="1"/>
</dbReference>
<feature type="region of interest" description="Disordered" evidence="4">
    <location>
        <begin position="972"/>
        <end position="1047"/>
    </location>
</feature>
<dbReference type="InterPro" id="IPR007219">
    <property type="entry name" value="XnlR_reg_dom"/>
</dbReference>
<dbReference type="EMBL" id="CP017558">
    <property type="protein sequence ID" value="AOW07316.1"/>
    <property type="molecule type" value="Genomic_DNA"/>
</dbReference>
<dbReference type="Pfam" id="PF00172">
    <property type="entry name" value="Zn_clus"/>
    <property type="match status" value="1"/>
</dbReference>
<dbReference type="VEuPathDB" id="FungiDB:YALI1_F23270g"/>